<dbReference type="AlphaFoldDB" id="A0A182J2P0"/>
<evidence type="ECO:0000256" key="1">
    <source>
        <dbReference type="SAM" id="MobiDB-lite"/>
    </source>
</evidence>
<dbReference type="PROSITE" id="PS50001">
    <property type="entry name" value="SH2"/>
    <property type="match status" value="1"/>
</dbReference>
<protein>
    <submittedName>
        <fullName evidence="2">Uncharacterized protein</fullName>
    </submittedName>
</protein>
<proteinExistence type="predicted"/>
<dbReference type="VEuPathDB" id="VectorBase:AATE010224"/>
<organism evidence="2">
    <name type="scientific">Anopheles atroparvus</name>
    <name type="common">European mosquito</name>
    <dbReference type="NCBI Taxonomy" id="41427"/>
    <lineage>
        <taxon>Eukaryota</taxon>
        <taxon>Metazoa</taxon>
        <taxon>Ecdysozoa</taxon>
        <taxon>Arthropoda</taxon>
        <taxon>Hexapoda</taxon>
        <taxon>Insecta</taxon>
        <taxon>Pterygota</taxon>
        <taxon>Neoptera</taxon>
        <taxon>Endopterygota</taxon>
        <taxon>Diptera</taxon>
        <taxon>Nematocera</taxon>
        <taxon>Culicoidea</taxon>
        <taxon>Culicidae</taxon>
        <taxon>Anophelinae</taxon>
        <taxon>Anopheles</taxon>
    </lineage>
</organism>
<dbReference type="EnsemblMetazoa" id="AATE010224-RA">
    <property type="protein sequence ID" value="AATE010224-PA.1"/>
    <property type="gene ID" value="AATE010224"/>
</dbReference>
<evidence type="ECO:0000313" key="2">
    <source>
        <dbReference type="EnsemblMetazoa" id="AATE010224-PA.1"/>
    </source>
</evidence>
<sequence>MGCCCLYVSYHLIVNLFDRFSEGVRDVVYCRCKRDAEAQSEGSEHYKVPSKTPPPAVSPPEEPNFQSVRPMLSLANKPRYVVINDTVELEPFFYDIDRRYSELLLKDQPVGTCLVRPFKLKHEYIRYILSIRAKGTCFHLFIRHAGQNGMYALGLEKQPEKRFKFPTDIVRYYQLHPLECTRATMTVKLQLIPLQDSDSVNEDVPS</sequence>
<dbReference type="SUPFAM" id="SSF55550">
    <property type="entry name" value="SH2 domain"/>
    <property type="match status" value="1"/>
</dbReference>
<dbReference type="InterPro" id="IPR000980">
    <property type="entry name" value="SH2"/>
</dbReference>
<dbReference type="EMBL" id="AXCP01007616">
    <property type="status" value="NOT_ANNOTATED_CDS"/>
    <property type="molecule type" value="Genomic_DNA"/>
</dbReference>
<dbReference type="SMART" id="SM00252">
    <property type="entry name" value="SH2"/>
    <property type="match status" value="1"/>
</dbReference>
<dbReference type="Gene3D" id="3.30.505.10">
    <property type="entry name" value="SH2 domain"/>
    <property type="match status" value="1"/>
</dbReference>
<accession>A0A182J2P0</accession>
<feature type="region of interest" description="Disordered" evidence="1">
    <location>
        <begin position="41"/>
        <end position="63"/>
    </location>
</feature>
<dbReference type="InterPro" id="IPR036860">
    <property type="entry name" value="SH2_dom_sf"/>
</dbReference>
<dbReference type="CDD" id="cd00173">
    <property type="entry name" value="SH2"/>
    <property type="match status" value="1"/>
</dbReference>
<reference evidence="2" key="1">
    <citation type="submission" date="2022-08" db="UniProtKB">
        <authorList>
            <consortium name="EnsemblMetazoa"/>
        </authorList>
    </citation>
    <scope>IDENTIFICATION</scope>
    <source>
        <strain evidence="2">EBRO</strain>
    </source>
</reference>
<feature type="compositionally biased region" description="Pro residues" evidence="1">
    <location>
        <begin position="51"/>
        <end position="62"/>
    </location>
</feature>
<name>A0A182J2P0_ANOAO</name>
<dbReference type="STRING" id="41427.A0A182J2P0"/>